<dbReference type="EMBL" id="JASGBP010000002">
    <property type="protein sequence ID" value="MDI9256844.1"/>
    <property type="molecule type" value="Genomic_DNA"/>
</dbReference>
<sequence>MPDFVKDNHLFHNPVEFAMSKIGGTYKMPILWRLKDKKWRFSELQKSLSHASDRMLSKALKELVEDGFVTKEIFPEVPPRVEYTITDRGQKAIPVIEMLRNYGLDLLQEFEVEHPKR</sequence>
<evidence type="ECO:0000259" key="4">
    <source>
        <dbReference type="PROSITE" id="PS51118"/>
    </source>
</evidence>
<dbReference type="Proteomes" id="UP001230035">
    <property type="component" value="Unassembled WGS sequence"/>
</dbReference>
<evidence type="ECO:0000256" key="3">
    <source>
        <dbReference type="ARBA" id="ARBA00023163"/>
    </source>
</evidence>
<dbReference type="PROSITE" id="PS51118">
    <property type="entry name" value="HTH_HXLR"/>
    <property type="match status" value="1"/>
</dbReference>
<protein>
    <submittedName>
        <fullName evidence="5">Helix-turn-helix domain-containing protein</fullName>
    </submittedName>
</protein>
<dbReference type="Gene3D" id="1.10.10.10">
    <property type="entry name" value="Winged helix-like DNA-binding domain superfamily/Winged helix DNA-binding domain"/>
    <property type="match status" value="1"/>
</dbReference>
<evidence type="ECO:0000313" key="5">
    <source>
        <dbReference type="EMBL" id="MDI9256844.1"/>
    </source>
</evidence>
<dbReference type="PANTHER" id="PTHR33204">
    <property type="entry name" value="TRANSCRIPTIONAL REGULATOR, MARR FAMILY"/>
    <property type="match status" value="1"/>
</dbReference>
<proteinExistence type="predicted"/>
<dbReference type="PANTHER" id="PTHR33204:SF29">
    <property type="entry name" value="TRANSCRIPTIONAL REGULATOR"/>
    <property type="match status" value="1"/>
</dbReference>
<dbReference type="InterPro" id="IPR036388">
    <property type="entry name" value="WH-like_DNA-bd_sf"/>
</dbReference>
<keyword evidence="6" id="KW-1185">Reference proteome</keyword>
<dbReference type="InterPro" id="IPR002577">
    <property type="entry name" value="HTH_HxlR"/>
</dbReference>
<comment type="caution">
    <text evidence="5">The sequence shown here is derived from an EMBL/GenBank/DDBJ whole genome shotgun (WGS) entry which is preliminary data.</text>
</comment>
<feature type="domain" description="HTH hxlR-type" evidence="4">
    <location>
        <begin position="13"/>
        <end position="111"/>
    </location>
</feature>
<dbReference type="Pfam" id="PF01638">
    <property type="entry name" value="HxlR"/>
    <property type="match status" value="1"/>
</dbReference>
<evidence type="ECO:0000313" key="6">
    <source>
        <dbReference type="Proteomes" id="UP001230035"/>
    </source>
</evidence>
<dbReference type="SUPFAM" id="SSF46785">
    <property type="entry name" value="Winged helix' DNA-binding domain"/>
    <property type="match status" value="1"/>
</dbReference>
<accession>A0ABT6XP34</accession>
<keyword evidence="1" id="KW-0805">Transcription regulation</keyword>
<gene>
    <name evidence="5" type="ORF">QHT84_05395</name>
</gene>
<keyword evidence="2" id="KW-0238">DNA-binding</keyword>
<evidence type="ECO:0000256" key="2">
    <source>
        <dbReference type="ARBA" id="ARBA00023125"/>
    </source>
</evidence>
<organism evidence="5 6">
    <name type="scientific">Flavobacterium sedimenticola</name>
    <dbReference type="NCBI Taxonomy" id="3043286"/>
    <lineage>
        <taxon>Bacteria</taxon>
        <taxon>Pseudomonadati</taxon>
        <taxon>Bacteroidota</taxon>
        <taxon>Flavobacteriia</taxon>
        <taxon>Flavobacteriales</taxon>
        <taxon>Flavobacteriaceae</taxon>
        <taxon>Flavobacterium</taxon>
    </lineage>
</organism>
<dbReference type="InterPro" id="IPR036390">
    <property type="entry name" value="WH_DNA-bd_sf"/>
</dbReference>
<dbReference type="RefSeq" id="WP_283238529.1">
    <property type="nucleotide sequence ID" value="NZ_JASGBP010000002.1"/>
</dbReference>
<name>A0ABT6XP34_9FLAO</name>
<evidence type="ECO:0000256" key="1">
    <source>
        <dbReference type="ARBA" id="ARBA00023015"/>
    </source>
</evidence>
<keyword evidence="3" id="KW-0804">Transcription</keyword>
<reference evidence="5 6" key="1">
    <citation type="submission" date="2023-05" db="EMBL/GenBank/DDBJ databases">
        <title>Flavobacterium sedimenti sp. nov., isolated from the sediment.</title>
        <authorList>
            <person name="Wu N."/>
        </authorList>
    </citation>
    <scope>NUCLEOTIDE SEQUENCE [LARGE SCALE GENOMIC DNA]</scope>
    <source>
        <strain evidence="5 6">YZ-48</strain>
    </source>
</reference>